<accession>A0A1I4GXE3</accession>
<dbReference type="InterPro" id="IPR000683">
    <property type="entry name" value="Gfo/Idh/MocA-like_OxRdtase_N"/>
</dbReference>
<dbReference type="InterPro" id="IPR036291">
    <property type="entry name" value="NAD(P)-bd_dom_sf"/>
</dbReference>
<dbReference type="Gene3D" id="3.40.50.720">
    <property type="entry name" value="NAD(P)-binding Rossmann-like Domain"/>
    <property type="match status" value="1"/>
</dbReference>
<feature type="domain" description="GFO/IDH/MocA-like oxidoreductase" evidence="2">
    <location>
        <begin position="141"/>
        <end position="242"/>
    </location>
</feature>
<dbReference type="PANTHER" id="PTHR43249:SF1">
    <property type="entry name" value="D-GLUCOSIDE 3-DEHYDROGENASE"/>
    <property type="match status" value="1"/>
</dbReference>
<dbReference type="STRING" id="553466.SAMN04487950_3433"/>
<name>A0A1I4GXE3_9EURY</name>
<dbReference type="InterPro" id="IPR055170">
    <property type="entry name" value="GFO_IDH_MocA-like_dom"/>
</dbReference>
<dbReference type="AlphaFoldDB" id="A0A1I4GXE3"/>
<gene>
    <name evidence="3" type="ORF">SAMN04487950_3433</name>
</gene>
<keyword evidence="4" id="KW-1185">Reference proteome</keyword>
<dbReference type="SUPFAM" id="SSF51735">
    <property type="entry name" value="NAD(P)-binding Rossmann-fold domains"/>
    <property type="match status" value="1"/>
</dbReference>
<proteinExistence type="predicted"/>
<dbReference type="PANTHER" id="PTHR43249">
    <property type="entry name" value="UDP-N-ACETYL-2-AMINO-2-DEOXY-D-GLUCURONATE OXIDASE"/>
    <property type="match status" value="1"/>
</dbReference>
<protein>
    <submittedName>
        <fullName evidence="3">Predicted dehydrogenase</fullName>
    </submittedName>
</protein>
<evidence type="ECO:0000259" key="1">
    <source>
        <dbReference type="Pfam" id="PF01408"/>
    </source>
</evidence>
<evidence type="ECO:0000313" key="3">
    <source>
        <dbReference type="EMBL" id="SFL33811.1"/>
    </source>
</evidence>
<dbReference type="EMBL" id="FOTC01000004">
    <property type="protein sequence ID" value="SFL33811.1"/>
    <property type="molecule type" value="Genomic_DNA"/>
</dbReference>
<dbReference type="Pfam" id="PF22725">
    <property type="entry name" value="GFO_IDH_MocA_C3"/>
    <property type="match status" value="1"/>
</dbReference>
<organism evidence="3 4">
    <name type="scientific">Halogranum rubrum</name>
    <dbReference type="NCBI Taxonomy" id="553466"/>
    <lineage>
        <taxon>Archaea</taxon>
        <taxon>Methanobacteriati</taxon>
        <taxon>Methanobacteriota</taxon>
        <taxon>Stenosarchaea group</taxon>
        <taxon>Halobacteria</taxon>
        <taxon>Halobacteriales</taxon>
        <taxon>Haloferacaceae</taxon>
    </lineage>
</organism>
<reference evidence="4" key="1">
    <citation type="submission" date="2016-10" db="EMBL/GenBank/DDBJ databases">
        <authorList>
            <person name="Varghese N."/>
            <person name="Submissions S."/>
        </authorList>
    </citation>
    <scope>NUCLEOTIDE SEQUENCE [LARGE SCALE GENOMIC DNA]</scope>
    <source>
        <strain evidence="4">CGMCC 1.7738</strain>
    </source>
</reference>
<evidence type="ECO:0000313" key="4">
    <source>
        <dbReference type="Proteomes" id="UP000199607"/>
    </source>
</evidence>
<dbReference type="GO" id="GO:0000166">
    <property type="term" value="F:nucleotide binding"/>
    <property type="evidence" value="ECO:0007669"/>
    <property type="project" value="InterPro"/>
</dbReference>
<dbReference type="RefSeq" id="WP_089870773.1">
    <property type="nucleotide sequence ID" value="NZ_FOTC01000004.1"/>
</dbReference>
<evidence type="ECO:0000259" key="2">
    <source>
        <dbReference type="Pfam" id="PF22725"/>
    </source>
</evidence>
<dbReference type="InterPro" id="IPR052515">
    <property type="entry name" value="Gfo/Idh/MocA_Oxidoreductase"/>
</dbReference>
<feature type="domain" description="Gfo/Idh/MocA-like oxidoreductase N-terminal" evidence="1">
    <location>
        <begin position="4"/>
        <end position="121"/>
    </location>
</feature>
<dbReference type="SUPFAM" id="SSF55347">
    <property type="entry name" value="Glyceraldehyde-3-phosphate dehydrogenase-like, C-terminal domain"/>
    <property type="match status" value="1"/>
</dbReference>
<dbReference type="Proteomes" id="UP000199607">
    <property type="component" value="Unassembled WGS sequence"/>
</dbReference>
<dbReference type="Pfam" id="PF01408">
    <property type="entry name" value="GFO_IDH_MocA"/>
    <property type="match status" value="1"/>
</dbReference>
<sequence>MTVRLAFIGAGGIASTHLDHLESHDGADVVAICDIDEDVAAAAAEPHGASVFTDHHSMYEAGGFDAVVVGIPPFAHEDQERLAAEHGVDLFVEKPLALDSETVRENAEAIAEAEILTQVGHMTRYADSVQRAKSLIGDRTVALVDGHWWCGIPGNPDHWWRRKELSGGQVVEQATHTYDVVRYFAGDVESLSAVGGHEVNADELDFEDSTSASMRHETGAISHVSATSTSARFGHGFRLSGDGFSLELDIGEDTLVGTVDGEPVDFEGDGEMYGPEMDAFVDAVETRDASLLESPYDDARKTFETTLAVEESLATDERQVMTE</sequence>
<dbReference type="Gene3D" id="3.30.360.10">
    <property type="entry name" value="Dihydrodipicolinate Reductase, domain 2"/>
    <property type="match status" value="1"/>
</dbReference>